<protein>
    <submittedName>
        <fullName evidence="1">Uncharacterized protein</fullName>
    </submittedName>
</protein>
<dbReference type="Proteomes" id="UP001454036">
    <property type="component" value="Unassembled WGS sequence"/>
</dbReference>
<proteinExistence type="predicted"/>
<comment type="caution">
    <text evidence="1">The sequence shown here is derived from an EMBL/GenBank/DDBJ whole genome shotgun (WGS) entry which is preliminary data.</text>
</comment>
<organism evidence="1 2">
    <name type="scientific">Lithospermum erythrorhizon</name>
    <name type="common">Purple gromwell</name>
    <name type="synonym">Lithospermum officinale var. erythrorhizon</name>
    <dbReference type="NCBI Taxonomy" id="34254"/>
    <lineage>
        <taxon>Eukaryota</taxon>
        <taxon>Viridiplantae</taxon>
        <taxon>Streptophyta</taxon>
        <taxon>Embryophyta</taxon>
        <taxon>Tracheophyta</taxon>
        <taxon>Spermatophyta</taxon>
        <taxon>Magnoliopsida</taxon>
        <taxon>eudicotyledons</taxon>
        <taxon>Gunneridae</taxon>
        <taxon>Pentapetalae</taxon>
        <taxon>asterids</taxon>
        <taxon>lamiids</taxon>
        <taxon>Boraginales</taxon>
        <taxon>Boraginaceae</taxon>
        <taxon>Boraginoideae</taxon>
        <taxon>Lithospermeae</taxon>
        <taxon>Lithospermum</taxon>
    </lineage>
</organism>
<name>A0AAV3NQ74_LITER</name>
<keyword evidence="2" id="KW-1185">Reference proteome</keyword>
<dbReference type="AlphaFoldDB" id="A0AAV3NQ74"/>
<reference evidence="1 2" key="1">
    <citation type="submission" date="2024-01" db="EMBL/GenBank/DDBJ databases">
        <title>The complete chloroplast genome sequence of Lithospermum erythrorhizon: insights into the phylogenetic relationship among Boraginaceae species and the maternal lineages of purple gromwells.</title>
        <authorList>
            <person name="Okada T."/>
            <person name="Watanabe K."/>
        </authorList>
    </citation>
    <scope>NUCLEOTIDE SEQUENCE [LARGE SCALE GENOMIC DNA]</scope>
</reference>
<sequence>MTATFWSAPRTSRLSSSKEVMDPSGNWLNHFNAGPQDWMEKLYSTPCCRDAGMTSRIETPTPRCVPLGPSFL</sequence>
<evidence type="ECO:0000313" key="2">
    <source>
        <dbReference type="Proteomes" id="UP001454036"/>
    </source>
</evidence>
<accession>A0AAV3NQ74</accession>
<dbReference type="EMBL" id="BAABME010015495">
    <property type="protein sequence ID" value="GAA0141490.1"/>
    <property type="molecule type" value="Genomic_DNA"/>
</dbReference>
<gene>
    <name evidence="1" type="ORF">LIER_35403</name>
</gene>
<evidence type="ECO:0000313" key="1">
    <source>
        <dbReference type="EMBL" id="GAA0141490.1"/>
    </source>
</evidence>